<organism evidence="2 3">
    <name type="scientific">Pseudooceanicola lipolyticus</name>
    <dbReference type="NCBI Taxonomy" id="2029104"/>
    <lineage>
        <taxon>Bacteria</taxon>
        <taxon>Pseudomonadati</taxon>
        <taxon>Pseudomonadota</taxon>
        <taxon>Alphaproteobacteria</taxon>
        <taxon>Rhodobacterales</taxon>
        <taxon>Paracoccaceae</taxon>
        <taxon>Pseudooceanicola</taxon>
    </lineage>
</organism>
<dbReference type="Proteomes" id="UP000231553">
    <property type="component" value="Unassembled WGS sequence"/>
</dbReference>
<accession>A0A2M8IX34</accession>
<sequence>EPTPRPLYEARVARAVAAIRAGQAEKIVLSRVEPRALAPDHDLRNLVQALAAARAQAFVSLVSLPQAGTWLTATPEVLLRSDASGVFTMALAGTQWPDPQVDPATLSWPRKIIDEQAIVASEIRSAFAQAGLTGVSETPAHTVRAAQLCHLRSDFAAPPATPEQLARLLRLLHPTSAVCGMPRSAARAFITEVEGAARGFYTGYLGPVGIGGETRLLVNLRAARITRSQAFLHVGGGIVAASDPALEYQETVEKARTIDEVLTVA</sequence>
<feature type="domain" description="Chorismate-utilising enzyme C-terminal" evidence="1">
    <location>
        <begin position="8"/>
        <end position="254"/>
    </location>
</feature>
<dbReference type="SUPFAM" id="SSF56322">
    <property type="entry name" value="ADC synthase"/>
    <property type="match status" value="1"/>
</dbReference>
<keyword evidence="3" id="KW-1185">Reference proteome</keyword>
<dbReference type="PANTHER" id="PTHR42839">
    <property type="entry name" value="ISOCHORISMATE SYNTHASE ENTC"/>
    <property type="match status" value="1"/>
</dbReference>
<evidence type="ECO:0000259" key="1">
    <source>
        <dbReference type="Pfam" id="PF00425"/>
    </source>
</evidence>
<dbReference type="InterPro" id="IPR005801">
    <property type="entry name" value="ADC_synthase"/>
</dbReference>
<reference evidence="2 3" key="1">
    <citation type="journal article" date="2018" name="Int. J. Syst. Evol. Microbiol.">
        <title>Pseudooceanicola lipolyticus sp. nov., a marine alphaproteobacterium, reclassification of Oceanicola flagellatus as Pseudooceanicola flagellatus comb. nov. and emended description of the genus Pseudooceanicola.</title>
        <authorList>
            <person name="Huang M.-M."/>
            <person name="Guo L.-L."/>
            <person name="Wu Y.-H."/>
            <person name="Lai Q.-L."/>
            <person name="Shao Z.-Z."/>
            <person name="Wang C.-S."/>
            <person name="Wu M."/>
            <person name="Xu X.-W."/>
        </authorList>
    </citation>
    <scope>NUCLEOTIDE SEQUENCE [LARGE SCALE GENOMIC DNA]</scope>
    <source>
        <strain evidence="2 3">157</strain>
    </source>
</reference>
<feature type="non-terminal residue" evidence="2">
    <location>
        <position position="1"/>
    </location>
</feature>
<evidence type="ECO:0000313" key="3">
    <source>
        <dbReference type="Proteomes" id="UP000231553"/>
    </source>
</evidence>
<evidence type="ECO:0000313" key="2">
    <source>
        <dbReference type="EMBL" id="PJE35087.1"/>
    </source>
</evidence>
<dbReference type="RefSeq" id="WP_205964989.1">
    <property type="nucleotide sequence ID" value="NZ_PGTB01000115.1"/>
</dbReference>
<gene>
    <name evidence="2" type="ORF">CVM52_18890</name>
</gene>
<name>A0A2M8IX34_9RHOB</name>
<dbReference type="Pfam" id="PF00425">
    <property type="entry name" value="Chorismate_bind"/>
    <property type="match status" value="1"/>
</dbReference>
<dbReference type="InterPro" id="IPR015890">
    <property type="entry name" value="Chorismate_C"/>
</dbReference>
<dbReference type="PANTHER" id="PTHR42839:SF2">
    <property type="entry name" value="ISOCHORISMATE SYNTHASE ENTC"/>
    <property type="match status" value="1"/>
</dbReference>
<dbReference type="EMBL" id="PGTB01000115">
    <property type="protein sequence ID" value="PJE35087.1"/>
    <property type="molecule type" value="Genomic_DNA"/>
</dbReference>
<dbReference type="AlphaFoldDB" id="A0A2M8IX34"/>
<dbReference type="Gene3D" id="3.60.120.10">
    <property type="entry name" value="Anthranilate synthase"/>
    <property type="match status" value="1"/>
</dbReference>
<comment type="caution">
    <text evidence="2">The sequence shown here is derived from an EMBL/GenBank/DDBJ whole genome shotgun (WGS) entry which is preliminary data.</text>
</comment>
<protein>
    <submittedName>
        <fullName evidence="2">Isochorismate synthase</fullName>
    </submittedName>
</protein>
<proteinExistence type="predicted"/>